<evidence type="ECO:0000313" key="2">
    <source>
        <dbReference type="Proteomes" id="UP000606922"/>
    </source>
</evidence>
<reference evidence="1" key="2">
    <citation type="submission" date="2020-09" db="EMBL/GenBank/DDBJ databases">
        <authorList>
            <person name="Sun Q."/>
            <person name="Zhou Y."/>
        </authorList>
    </citation>
    <scope>NUCLEOTIDE SEQUENCE</scope>
    <source>
        <strain evidence="1">CGMCC 1.12813</strain>
    </source>
</reference>
<organism evidence="1 2">
    <name type="scientific">Conyzicola nivalis</name>
    <dbReference type="NCBI Taxonomy" id="1477021"/>
    <lineage>
        <taxon>Bacteria</taxon>
        <taxon>Bacillati</taxon>
        <taxon>Actinomycetota</taxon>
        <taxon>Actinomycetes</taxon>
        <taxon>Micrococcales</taxon>
        <taxon>Microbacteriaceae</taxon>
        <taxon>Conyzicola</taxon>
    </lineage>
</organism>
<evidence type="ECO:0008006" key="3">
    <source>
        <dbReference type="Google" id="ProtNLM"/>
    </source>
</evidence>
<dbReference type="InterPro" id="IPR014825">
    <property type="entry name" value="DNA_alkylation"/>
</dbReference>
<dbReference type="EMBL" id="BMGB01000001">
    <property type="protein sequence ID" value="GGB09374.1"/>
    <property type="molecule type" value="Genomic_DNA"/>
</dbReference>
<dbReference type="Gene3D" id="1.25.10.90">
    <property type="match status" value="1"/>
</dbReference>
<gene>
    <name evidence="1" type="ORF">GCM10010979_24950</name>
</gene>
<dbReference type="CDD" id="cd06561">
    <property type="entry name" value="AlkD_like"/>
    <property type="match status" value="1"/>
</dbReference>
<comment type="caution">
    <text evidence="1">The sequence shown here is derived from an EMBL/GenBank/DDBJ whole genome shotgun (WGS) entry which is preliminary data.</text>
</comment>
<accession>A0A916SQZ7</accession>
<dbReference type="PANTHER" id="PTHR34070:SF1">
    <property type="entry name" value="DNA ALKYLATION REPAIR PROTEIN"/>
    <property type="match status" value="1"/>
</dbReference>
<dbReference type="AlphaFoldDB" id="A0A916SQZ7"/>
<protein>
    <recommendedName>
        <fullName evidence="3">DNA alkylation repair protein</fullName>
    </recommendedName>
</protein>
<name>A0A916SQZ7_9MICO</name>
<dbReference type="RefSeq" id="WP_188510906.1">
    <property type="nucleotide sequence ID" value="NZ_BMGB01000001.1"/>
</dbReference>
<proteinExistence type="predicted"/>
<sequence>MSSARELEDALAAVANPDQARELQRFFKTRKGQYGAGDVFIGVRVPEVRQIAKRFADLSPADLNDLLDSAVHEHRFAALAVMVAQFQAASKAGDEGERERLVEFYLSAMRRGRINNWDLVDSSAEYILGEYLYDKPRDQLARLAKSGIVWQRRIAILSTFAFIKHGDASTTLEVAEVLLEDQHDLIQKAVGWMLREVGKRVDRELLVGFIETNAKRMSRVTLGYATEHFEHSERVYYRSLN</sequence>
<dbReference type="Proteomes" id="UP000606922">
    <property type="component" value="Unassembled WGS sequence"/>
</dbReference>
<dbReference type="Pfam" id="PF08713">
    <property type="entry name" value="DNA_alkylation"/>
    <property type="match status" value="1"/>
</dbReference>
<dbReference type="InterPro" id="IPR016024">
    <property type="entry name" value="ARM-type_fold"/>
</dbReference>
<dbReference type="PANTHER" id="PTHR34070">
    <property type="entry name" value="ARMADILLO-TYPE FOLD"/>
    <property type="match status" value="1"/>
</dbReference>
<dbReference type="SUPFAM" id="SSF48371">
    <property type="entry name" value="ARM repeat"/>
    <property type="match status" value="1"/>
</dbReference>
<reference evidence="1" key="1">
    <citation type="journal article" date="2014" name="Int. J. Syst. Evol. Microbiol.">
        <title>Complete genome sequence of Corynebacterium casei LMG S-19264T (=DSM 44701T), isolated from a smear-ripened cheese.</title>
        <authorList>
            <consortium name="US DOE Joint Genome Institute (JGI-PGF)"/>
            <person name="Walter F."/>
            <person name="Albersmeier A."/>
            <person name="Kalinowski J."/>
            <person name="Ruckert C."/>
        </authorList>
    </citation>
    <scope>NUCLEOTIDE SEQUENCE</scope>
    <source>
        <strain evidence="1">CGMCC 1.12813</strain>
    </source>
</reference>
<keyword evidence="2" id="KW-1185">Reference proteome</keyword>
<evidence type="ECO:0000313" key="1">
    <source>
        <dbReference type="EMBL" id="GGB09374.1"/>
    </source>
</evidence>